<keyword evidence="1" id="KW-0489">Methyltransferase</keyword>
<dbReference type="GO" id="GO:0008168">
    <property type="term" value="F:methyltransferase activity"/>
    <property type="evidence" value="ECO:0007669"/>
    <property type="project" value="UniProtKB-KW"/>
</dbReference>
<evidence type="ECO:0000313" key="2">
    <source>
        <dbReference type="Proteomes" id="UP001165283"/>
    </source>
</evidence>
<organism evidence="1 2">
    <name type="scientific">Pseudonocardia humida</name>
    <dbReference type="NCBI Taxonomy" id="2800819"/>
    <lineage>
        <taxon>Bacteria</taxon>
        <taxon>Bacillati</taxon>
        <taxon>Actinomycetota</taxon>
        <taxon>Actinomycetes</taxon>
        <taxon>Pseudonocardiales</taxon>
        <taxon>Pseudonocardiaceae</taxon>
        <taxon>Pseudonocardia</taxon>
    </lineage>
</organism>
<accession>A0ABT0ZYT7</accession>
<dbReference type="EC" id="2.1.1.-" evidence="1"/>
<gene>
    <name evidence="1" type="ORF">KDL28_12365</name>
</gene>
<comment type="caution">
    <text evidence="1">The sequence shown here is derived from an EMBL/GenBank/DDBJ whole genome shotgun (WGS) entry which is preliminary data.</text>
</comment>
<dbReference type="PIRSF" id="PIRSF017393">
    <property type="entry name" value="MTase_SAV2177"/>
    <property type="match status" value="1"/>
</dbReference>
<dbReference type="EMBL" id="JAGSOV010000024">
    <property type="protein sequence ID" value="MCO1655848.1"/>
    <property type="molecule type" value="Genomic_DNA"/>
</dbReference>
<keyword evidence="2" id="KW-1185">Reference proteome</keyword>
<reference evidence="1" key="1">
    <citation type="submission" date="2021-04" db="EMBL/GenBank/DDBJ databases">
        <title>Pseudonocardia sp. nov., isolated from sandy soil of mangrove forest.</title>
        <authorList>
            <person name="Zan Z."/>
            <person name="Huang R."/>
            <person name="Liu W."/>
        </authorList>
    </citation>
    <scope>NUCLEOTIDE SEQUENCE</scope>
    <source>
        <strain evidence="1">S2-4</strain>
    </source>
</reference>
<dbReference type="Pfam" id="PF04672">
    <property type="entry name" value="Methyltransf_19"/>
    <property type="match status" value="1"/>
</dbReference>
<dbReference type="Proteomes" id="UP001165283">
    <property type="component" value="Unassembled WGS sequence"/>
</dbReference>
<keyword evidence="1" id="KW-0808">Transferase</keyword>
<name>A0ABT0ZYT7_9PSEU</name>
<dbReference type="InterPro" id="IPR029063">
    <property type="entry name" value="SAM-dependent_MTases_sf"/>
</dbReference>
<protein>
    <submittedName>
        <fullName evidence="1">SAM-dependent methyltransferase</fullName>
        <ecNumber evidence="1">2.1.1.-</ecNumber>
    </submittedName>
</protein>
<dbReference type="RefSeq" id="WP_252438014.1">
    <property type="nucleotide sequence ID" value="NZ_JAGSOV010000024.1"/>
</dbReference>
<dbReference type="GO" id="GO:0032259">
    <property type="term" value="P:methylation"/>
    <property type="evidence" value="ECO:0007669"/>
    <property type="project" value="UniProtKB-KW"/>
</dbReference>
<sequence>MDLRTDVPHGARIWNYWLGGKDNFAADRAVGDAVKAAAPAVADYAVRSRGFLARAVRCLAESGVRQYLDIGTGLPTAQNTHEVAQSVAPDAKVVYVDNDPLVLAHARALLRSTSAEGDTLYVDADYRRPDEIIEGAAELLDLDRPVAVLFMGVLGYLDDADEAHSVVHRVLEAVPPGSYLALWDGTDTSPMIRAAAAVQAGMGSPYRLRRVDQIERWFDGLELVEPGLVPITSWRPADPADGPVGPIDAYGGVARKPA</sequence>
<evidence type="ECO:0000313" key="1">
    <source>
        <dbReference type="EMBL" id="MCO1655848.1"/>
    </source>
</evidence>
<dbReference type="SUPFAM" id="SSF53335">
    <property type="entry name" value="S-adenosyl-L-methionine-dependent methyltransferases"/>
    <property type="match status" value="1"/>
</dbReference>
<proteinExistence type="predicted"/>
<dbReference type="InterPro" id="IPR006764">
    <property type="entry name" value="SAM_dep_MeTrfase_SAV2177_type"/>
</dbReference>
<dbReference type="Gene3D" id="3.40.50.150">
    <property type="entry name" value="Vaccinia Virus protein VP39"/>
    <property type="match status" value="1"/>
</dbReference>